<evidence type="ECO:0000256" key="5">
    <source>
        <dbReference type="SAM" id="Phobius"/>
    </source>
</evidence>
<keyword evidence="8" id="KW-1185">Reference proteome</keyword>
<evidence type="ECO:0000256" key="4">
    <source>
        <dbReference type="ARBA" id="ARBA00023136"/>
    </source>
</evidence>
<feature type="transmembrane region" description="Helical" evidence="5">
    <location>
        <begin position="392"/>
        <end position="410"/>
    </location>
</feature>
<evidence type="ECO:0000256" key="1">
    <source>
        <dbReference type="ARBA" id="ARBA00004141"/>
    </source>
</evidence>
<comment type="caution">
    <text evidence="7">The sequence shown here is derived from an EMBL/GenBank/DDBJ whole genome shotgun (WGS) entry which is preliminary data.</text>
</comment>
<dbReference type="PROSITE" id="PS51380">
    <property type="entry name" value="EXS"/>
    <property type="match status" value="1"/>
</dbReference>
<dbReference type="EMBL" id="AJWJ01000020">
    <property type="protein sequence ID" value="KAF2077760.1"/>
    <property type="molecule type" value="Genomic_DNA"/>
</dbReference>
<feature type="transmembrane region" description="Helical" evidence="5">
    <location>
        <begin position="138"/>
        <end position="162"/>
    </location>
</feature>
<feature type="transmembrane region" description="Helical" evidence="5">
    <location>
        <begin position="248"/>
        <end position="268"/>
    </location>
</feature>
<dbReference type="PANTHER" id="PTHR10783:SF46">
    <property type="entry name" value="PROTEIN ERD1 HOMOLOG 2"/>
    <property type="match status" value="1"/>
</dbReference>
<sequence>MEIHTSIANEANGVDGSDIHHRLGIDTHDNDDIYNNSSTTSNGGSTPHIRQDVSPSLIPIQQPLSPLLLSTTAAKHNNNTNGSLIAIGCGANKNLLRRWILFNCVLLPIIFYVVHHYLLGNIPTQISKSHDFELVLHIYRSMWSILLLFALTLMNLLVWKYYGIDYISIFKLQDYFQEDEHHNHFQINQFEKEHKHQQTQQHQQQQQQQQQKDIFIEAFSKTLFYLFFILIATILFDEQTKTVTKTTHQFNLTGLSILWLIFFSIILYNKIIRKLLVSSISGILKTPFKSVSFLSFWVADQITSLSLFLKDFSFSLCFIISFNNLEVCVYQSHWLTPLLFSTPFIFRICQCLKIYYDTRNTTQLYNAFKYLLSLIVLFFSIMYHYYSIYYRPYWICFAITSTFYSYIWDIKKDWGLLDRKSKNYLLRDNLIYNDKYFYYFAMISNLIMRFSWVVAADPEIFGLHSTLDILGIFLISIEIIRRGQWNFLRLEYQHIVEQSIDYHTV</sequence>
<dbReference type="InterPro" id="IPR004342">
    <property type="entry name" value="EXS_C"/>
</dbReference>
<dbReference type="GO" id="GO:0005737">
    <property type="term" value="C:cytoplasm"/>
    <property type="evidence" value="ECO:0007669"/>
    <property type="project" value="TreeGrafter"/>
</dbReference>
<evidence type="ECO:0000313" key="8">
    <source>
        <dbReference type="Proteomes" id="UP000695562"/>
    </source>
</evidence>
<accession>A0A8J4V210</accession>
<feature type="transmembrane region" description="Helical" evidence="5">
    <location>
        <begin position="214"/>
        <end position="236"/>
    </location>
</feature>
<evidence type="ECO:0000256" key="2">
    <source>
        <dbReference type="ARBA" id="ARBA00022692"/>
    </source>
</evidence>
<evidence type="ECO:0000259" key="6">
    <source>
        <dbReference type="PROSITE" id="PS51380"/>
    </source>
</evidence>
<feature type="transmembrane region" description="Helical" evidence="5">
    <location>
        <begin position="100"/>
        <end position="118"/>
    </location>
</feature>
<dbReference type="OrthoDB" id="9970435at2759"/>
<organism evidence="7 8">
    <name type="scientific">Polysphondylium violaceum</name>
    <dbReference type="NCBI Taxonomy" id="133409"/>
    <lineage>
        <taxon>Eukaryota</taxon>
        <taxon>Amoebozoa</taxon>
        <taxon>Evosea</taxon>
        <taxon>Eumycetozoa</taxon>
        <taxon>Dictyostelia</taxon>
        <taxon>Dictyosteliales</taxon>
        <taxon>Dictyosteliaceae</taxon>
        <taxon>Polysphondylium</taxon>
    </lineage>
</organism>
<evidence type="ECO:0000313" key="7">
    <source>
        <dbReference type="EMBL" id="KAF2077760.1"/>
    </source>
</evidence>
<dbReference type="GO" id="GO:0016020">
    <property type="term" value="C:membrane"/>
    <property type="evidence" value="ECO:0007669"/>
    <property type="project" value="UniProtKB-SubCell"/>
</dbReference>
<name>A0A8J4V210_9MYCE</name>
<dbReference type="AlphaFoldDB" id="A0A8J4V210"/>
<reference evidence="7" key="1">
    <citation type="submission" date="2020-01" db="EMBL/GenBank/DDBJ databases">
        <title>Development of genomics and gene disruption for Polysphondylium violaceum indicates a role for the polyketide synthase stlB in stalk morphogenesis.</title>
        <authorList>
            <person name="Narita B."/>
            <person name="Kawabe Y."/>
            <person name="Kin K."/>
            <person name="Saito T."/>
            <person name="Gibbs R."/>
            <person name="Kuspa A."/>
            <person name="Muzny D."/>
            <person name="Queller D."/>
            <person name="Richards S."/>
            <person name="Strassman J."/>
            <person name="Sucgang R."/>
            <person name="Worley K."/>
            <person name="Schaap P."/>
        </authorList>
    </citation>
    <scope>NUCLEOTIDE SEQUENCE</scope>
    <source>
        <strain evidence="7">QSvi11</strain>
    </source>
</reference>
<gene>
    <name evidence="7" type="ORF">CYY_000947</name>
</gene>
<evidence type="ECO:0000256" key="3">
    <source>
        <dbReference type="ARBA" id="ARBA00022989"/>
    </source>
</evidence>
<feature type="transmembrane region" description="Helical" evidence="5">
    <location>
        <begin position="368"/>
        <end position="386"/>
    </location>
</feature>
<feature type="transmembrane region" description="Helical" evidence="5">
    <location>
        <begin position="461"/>
        <end position="480"/>
    </location>
</feature>
<dbReference type="Pfam" id="PF03124">
    <property type="entry name" value="EXS"/>
    <property type="match status" value="1"/>
</dbReference>
<keyword evidence="3 5" id="KW-1133">Transmembrane helix</keyword>
<comment type="subcellular location">
    <subcellularLocation>
        <location evidence="1">Membrane</location>
        <topology evidence="1">Multi-pass membrane protein</topology>
    </subcellularLocation>
</comment>
<feature type="transmembrane region" description="Helical" evidence="5">
    <location>
        <begin position="436"/>
        <end position="455"/>
    </location>
</feature>
<proteinExistence type="predicted"/>
<keyword evidence="4 5" id="KW-0472">Membrane</keyword>
<protein>
    <recommendedName>
        <fullName evidence="6">EXS domain-containing protein</fullName>
    </recommendedName>
</protein>
<keyword evidence="2 5" id="KW-0812">Transmembrane</keyword>
<feature type="domain" description="EXS" evidence="6">
    <location>
        <begin position="327"/>
        <end position="505"/>
    </location>
</feature>
<dbReference type="Proteomes" id="UP000695562">
    <property type="component" value="Unassembled WGS sequence"/>
</dbReference>
<dbReference type="PANTHER" id="PTHR10783">
    <property type="entry name" value="XENOTROPIC AND POLYTROPIC RETROVIRUS RECEPTOR 1-RELATED"/>
    <property type="match status" value="1"/>
</dbReference>